<keyword evidence="3" id="KW-0285">Flavoprotein</keyword>
<name>A0A2G8T579_9BURK</name>
<keyword evidence="4" id="KW-0274">FAD</keyword>
<dbReference type="Gene3D" id="1.10.45.10">
    <property type="entry name" value="Vanillyl-alcohol Oxidase, Chain A, domain 4"/>
    <property type="match status" value="1"/>
</dbReference>
<evidence type="ECO:0000313" key="7">
    <source>
        <dbReference type="Proteomes" id="UP000228593"/>
    </source>
</evidence>
<dbReference type="InterPro" id="IPR016169">
    <property type="entry name" value="FAD-bd_PCMH_sub2"/>
</dbReference>
<sequence>MAADFLQRCRQAAGPDYVLTSPEDCAPYLTDWRGRFTGRALAVLRPGDPMQVAQLVRACADSRIALVPQGGRTGLVLGSVPDASGEQVVLSLSRMNRIRALDTVNRTITVDAGCILHDIQQAALAQDCLFPLSLAAEGSCTIGGNLSTNAGGTAVLRYGNARELCLGLEVVTPHGDIWSGLRGLRKDNTGYDLRGLLIGAEGTLGVITGAVLKLFPQPKASIAALVAVKSPRDALALLHLMQDRASAGLTGFELMSDFCMQLVATHFPRLAQPFAARHPHYVLLEVTSHESEQHAARLLELSLEQALERGLADDAVLATSNAQSRALWQLREHIPLAQAAAGNNIKHDISLPVSAIADFIDVTGARLQQAFPHCQVVCFGHLGDGNLHYNVAPADGKPHESFLANQKAINRIVHDSVEQFNGSISAEHGIGALKRDDLVRYKPKVELDMMRAIKAALDPLGIMNPGKVL</sequence>
<dbReference type="Proteomes" id="UP000228593">
    <property type="component" value="Unassembled WGS sequence"/>
</dbReference>
<dbReference type="GO" id="GO:0022904">
    <property type="term" value="P:respiratory electron transport chain"/>
    <property type="evidence" value="ECO:0007669"/>
    <property type="project" value="TreeGrafter"/>
</dbReference>
<feature type="domain" description="FAD-binding PCMH-type" evidence="5">
    <location>
        <begin position="36"/>
        <end position="217"/>
    </location>
</feature>
<reference evidence="6 7" key="1">
    <citation type="submission" date="2017-10" db="EMBL/GenBank/DDBJ databases">
        <title>Massilia psychrophilum sp. nov., a novel purple-pigmented bacterium isolated from Tianshan glacier, Xinjiang Municipality, China.</title>
        <authorList>
            <person name="Wang H."/>
        </authorList>
    </citation>
    <scope>NUCLEOTIDE SEQUENCE [LARGE SCALE GENOMIC DNA]</scope>
    <source>
        <strain evidence="6 7">JCM 30813</strain>
    </source>
</reference>
<dbReference type="OrthoDB" id="8522822at2"/>
<dbReference type="PANTHER" id="PTHR43716:SF2">
    <property type="entry name" value="BLL6224 PROTEIN"/>
    <property type="match status" value="1"/>
</dbReference>
<dbReference type="InterPro" id="IPR004113">
    <property type="entry name" value="FAD-bd_oxidored_4_C"/>
</dbReference>
<evidence type="ECO:0000256" key="4">
    <source>
        <dbReference type="ARBA" id="ARBA00022827"/>
    </source>
</evidence>
<dbReference type="InterPro" id="IPR051264">
    <property type="entry name" value="FAD-oxidored/transferase_4"/>
</dbReference>
<dbReference type="Gene3D" id="3.30.70.2740">
    <property type="match status" value="1"/>
</dbReference>
<evidence type="ECO:0000256" key="1">
    <source>
        <dbReference type="ARBA" id="ARBA00001974"/>
    </source>
</evidence>
<dbReference type="PANTHER" id="PTHR43716">
    <property type="entry name" value="D-2-HYDROXYGLUTARATE DEHYDROGENASE, MITOCHONDRIAL"/>
    <property type="match status" value="1"/>
</dbReference>
<comment type="similarity">
    <text evidence="2">Belongs to the FAD-binding oxidoreductase/transferase type 4 family.</text>
</comment>
<dbReference type="GO" id="GO:0071949">
    <property type="term" value="F:FAD binding"/>
    <property type="evidence" value="ECO:0007669"/>
    <property type="project" value="InterPro"/>
</dbReference>
<evidence type="ECO:0000256" key="2">
    <source>
        <dbReference type="ARBA" id="ARBA00008000"/>
    </source>
</evidence>
<dbReference type="FunFam" id="1.10.45.10:FF:000001">
    <property type="entry name" value="D-lactate dehydrogenase mitochondrial"/>
    <property type="match status" value="1"/>
</dbReference>
<dbReference type="SUPFAM" id="SSF55103">
    <property type="entry name" value="FAD-linked oxidases, C-terminal domain"/>
    <property type="match status" value="1"/>
</dbReference>
<dbReference type="Gene3D" id="3.30.465.10">
    <property type="match status" value="1"/>
</dbReference>
<dbReference type="Pfam" id="PF01565">
    <property type="entry name" value="FAD_binding_4"/>
    <property type="match status" value="1"/>
</dbReference>
<organism evidence="6 7">
    <name type="scientific">Massilia psychrophila</name>
    <dbReference type="NCBI Taxonomy" id="1603353"/>
    <lineage>
        <taxon>Bacteria</taxon>
        <taxon>Pseudomonadati</taxon>
        <taxon>Pseudomonadota</taxon>
        <taxon>Betaproteobacteria</taxon>
        <taxon>Burkholderiales</taxon>
        <taxon>Oxalobacteraceae</taxon>
        <taxon>Telluria group</taxon>
        <taxon>Massilia</taxon>
    </lineage>
</organism>
<protein>
    <submittedName>
        <fullName evidence="6">Hydroxyacid dehydrogenase</fullName>
    </submittedName>
</protein>
<dbReference type="InterPro" id="IPR016164">
    <property type="entry name" value="FAD-linked_Oxase-like_C"/>
</dbReference>
<dbReference type="Gene3D" id="3.30.70.2190">
    <property type="match status" value="1"/>
</dbReference>
<keyword evidence="7" id="KW-1185">Reference proteome</keyword>
<accession>A0A2G8T579</accession>
<evidence type="ECO:0000256" key="3">
    <source>
        <dbReference type="ARBA" id="ARBA00022630"/>
    </source>
</evidence>
<dbReference type="InterPro" id="IPR016171">
    <property type="entry name" value="Vanillyl_alc_oxidase_C-sub2"/>
</dbReference>
<evidence type="ECO:0000313" key="6">
    <source>
        <dbReference type="EMBL" id="PIL40808.1"/>
    </source>
</evidence>
<dbReference type="InterPro" id="IPR006094">
    <property type="entry name" value="Oxid_FAD_bind_N"/>
</dbReference>
<dbReference type="Gene3D" id="3.30.43.10">
    <property type="entry name" value="Uridine Diphospho-n-acetylenolpyruvylglucosamine Reductase, domain 2"/>
    <property type="match status" value="1"/>
</dbReference>
<dbReference type="InterPro" id="IPR016166">
    <property type="entry name" value="FAD-bd_PCMH"/>
</dbReference>
<dbReference type="SUPFAM" id="SSF56176">
    <property type="entry name" value="FAD-binding/transporter-associated domain-like"/>
    <property type="match status" value="1"/>
</dbReference>
<dbReference type="GO" id="GO:0003824">
    <property type="term" value="F:catalytic activity"/>
    <property type="evidence" value="ECO:0007669"/>
    <property type="project" value="InterPro"/>
</dbReference>
<gene>
    <name evidence="6" type="ORF">CR103_04965</name>
</gene>
<proteinExistence type="inferred from homology"/>
<dbReference type="EMBL" id="PDOB01000005">
    <property type="protein sequence ID" value="PIL40808.1"/>
    <property type="molecule type" value="Genomic_DNA"/>
</dbReference>
<dbReference type="InterPro" id="IPR036318">
    <property type="entry name" value="FAD-bd_PCMH-like_sf"/>
</dbReference>
<evidence type="ECO:0000259" key="5">
    <source>
        <dbReference type="PROSITE" id="PS51387"/>
    </source>
</evidence>
<dbReference type="InterPro" id="IPR016167">
    <property type="entry name" value="FAD-bd_PCMH_sub1"/>
</dbReference>
<comment type="caution">
    <text evidence="6">The sequence shown here is derived from an EMBL/GenBank/DDBJ whole genome shotgun (WGS) entry which is preliminary data.</text>
</comment>
<comment type="cofactor">
    <cofactor evidence="1">
        <name>FAD</name>
        <dbReference type="ChEBI" id="CHEBI:57692"/>
    </cofactor>
</comment>
<dbReference type="RefSeq" id="WP_099914913.1">
    <property type="nucleotide sequence ID" value="NZ_BMHS01000008.1"/>
</dbReference>
<dbReference type="PROSITE" id="PS51387">
    <property type="entry name" value="FAD_PCMH"/>
    <property type="match status" value="1"/>
</dbReference>
<dbReference type="AlphaFoldDB" id="A0A2G8T579"/>
<dbReference type="Pfam" id="PF02913">
    <property type="entry name" value="FAD-oxidase_C"/>
    <property type="match status" value="1"/>
</dbReference>